<dbReference type="Pfam" id="PF15786">
    <property type="entry name" value="PET117"/>
    <property type="match status" value="1"/>
</dbReference>
<dbReference type="GeneID" id="28900020"/>
<dbReference type="InterPro" id="IPR031568">
    <property type="entry name" value="Pet117"/>
</dbReference>
<evidence type="ECO:0000256" key="4">
    <source>
        <dbReference type="ARBA" id="ARBA00023128"/>
    </source>
</evidence>
<dbReference type="OrthoDB" id="76305at2759"/>
<keyword evidence="4" id="KW-0496">Mitochondrion</keyword>
<evidence type="ECO:0000256" key="1">
    <source>
        <dbReference type="ARBA" id="ARBA00004173"/>
    </source>
</evidence>
<accession>A0A165I218</accession>
<dbReference type="STRING" id="1328760.A0A165I218"/>
<dbReference type="AlphaFoldDB" id="A0A165I218"/>
<evidence type="ECO:0000256" key="3">
    <source>
        <dbReference type="ARBA" id="ARBA00022946"/>
    </source>
</evidence>
<evidence type="ECO:0000256" key="5">
    <source>
        <dbReference type="SAM" id="MobiDB-lite"/>
    </source>
</evidence>
<dbReference type="GO" id="GO:0005739">
    <property type="term" value="C:mitochondrion"/>
    <property type="evidence" value="ECO:0007669"/>
    <property type="project" value="UniProtKB-SubCell"/>
</dbReference>
<proteinExistence type="inferred from homology"/>
<evidence type="ECO:0000313" key="8">
    <source>
        <dbReference type="Proteomes" id="UP000076632"/>
    </source>
</evidence>
<protein>
    <submittedName>
        <fullName evidence="7">Uncharacterized protein</fullName>
    </submittedName>
</protein>
<evidence type="ECO:0000256" key="6">
    <source>
        <dbReference type="SAM" id="SignalP"/>
    </source>
</evidence>
<comment type="similarity">
    <text evidence="2">Belongs to the PET117 family.</text>
</comment>
<dbReference type="GO" id="GO:0033617">
    <property type="term" value="P:mitochondrial respiratory chain complex IV assembly"/>
    <property type="evidence" value="ECO:0007669"/>
    <property type="project" value="TreeGrafter"/>
</dbReference>
<sequence>MSRAAKMTLLGTSVFAASIVVFVHYAQKAEKAAMHAGVVRDVEQQRFKKEQRERLADFEMQKALEQQYRKVQNVSDGGGFSGLRSMWEGRDPTLLLFFTIVLASEDLQLSISTRYCNWQTNSTTMEKVCDPVFWSQEFLFHLPAPKHGDVCWGVPHKFYPMPDHDAEIEALCRQMPCFYRVERSTLWPPAPKSIKSFGQYLETRAERSPVPPNVLEYKVFVTFFWDGMLTEAHKQAILTAFAPQTNDTAGTNDEPRAGEEGQWEDASDVSSNTI</sequence>
<gene>
    <name evidence="7" type="ORF">L228DRAFT_266599</name>
</gene>
<reference evidence="7 8" key="1">
    <citation type="journal article" date="2016" name="Fungal Biol.">
        <title>The genome of Xylona heveae provides a window into fungal endophytism.</title>
        <authorList>
            <person name="Gazis R."/>
            <person name="Kuo A."/>
            <person name="Riley R."/>
            <person name="LaButti K."/>
            <person name="Lipzen A."/>
            <person name="Lin J."/>
            <person name="Amirebrahimi M."/>
            <person name="Hesse C.N."/>
            <person name="Spatafora J.W."/>
            <person name="Henrissat B."/>
            <person name="Hainaut M."/>
            <person name="Grigoriev I.V."/>
            <person name="Hibbett D.S."/>
        </authorList>
    </citation>
    <scope>NUCLEOTIDE SEQUENCE [LARGE SCALE GENOMIC DNA]</scope>
    <source>
        <strain evidence="7 8">TC161</strain>
    </source>
</reference>
<dbReference type="PANTHER" id="PTHR28163">
    <property type="entry name" value="PROTEIN PET117 HOMOLOG, MITOCHONDRIAL"/>
    <property type="match status" value="1"/>
</dbReference>
<name>A0A165I218_XYLHT</name>
<evidence type="ECO:0000256" key="2">
    <source>
        <dbReference type="ARBA" id="ARBA00008197"/>
    </source>
</evidence>
<feature type="region of interest" description="Disordered" evidence="5">
    <location>
        <begin position="244"/>
        <end position="274"/>
    </location>
</feature>
<feature type="signal peptide" evidence="6">
    <location>
        <begin position="1"/>
        <end position="16"/>
    </location>
</feature>
<evidence type="ECO:0000313" key="7">
    <source>
        <dbReference type="EMBL" id="KZF24250.1"/>
    </source>
</evidence>
<dbReference type="EMBL" id="KV407456">
    <property type="protein sequence ID" value="KZF24250.1"/>
    <property type="molecule type" value="Genomic_DNA"/>
</dbReference>
<organism evidence="7 8">
    <name type="scientific">Xylona heveae (strain CBS 132557 / TC161)</name>
    <dbReference type="NCBI Taxonomy" id="1328760"/>
    <lineage>
        <taxon>Eukaryota</taxon>
        <taxon>Fungi</taxon>
        <taxon>Dikarya</taxon>
        <taxon>Ascomycota</taxon>
        <taxon>Pezizomycotina</taxon>
        <taxon>Xylonomycetes</taxon>
        <taxon>Xylonales</taxon>
        <taxon>Xylonaceae</taxon>
        <taxon>Xylona</taxon>
    </lineage>
</organism>
<keyword evidence="3" id="KW-0809">Transit peptide</keyword>
<feature type="chain" id="PRO_5007859034" evidence="6">
    <location>
        <begin position="17"/>
        <end position="274"/>
    </location>
</feature>
<keyword evidence="8" id="KW-1185">Reference proteome</keyword>
<keyword evidence="6" id="KW-0732">Signal</keyword>
<dbReference type="Proteomes" id="UP000076632">
    <property type="component" value="Unassembled WGS sequence"/>
</dbReference>
<dbReference type="PANTHER" id="PTHR28163:SF1">
    <property type="entry name" value="PROTEIN PET117 HOMOLOG, MITOCHONDRIAL"/>
    <property type="match status" value="1"/>
</dbReference>
<comment type="subcellular location">
    <subcellularLocation>
        <location evidence="1">Mitochondrion</location>
    </subcellularLocation>
</comment>
<dbReference type="InParanoid" id="A0A165I218"/>
<dbReference type="RefSeq" id="XP_018189805.1">
    <property type="nucleotide sequence ID" value="XM_018334883.1"/>
</dbReference>